<dbReference type="Proteomes" id="UP000664048">
    <property type="component" value="Unassembled WGS sequence"/>
</dbReference>
<reference evidence="2" key="1">
    <citation type="submission" date="2021-01" db="EMBL/GenBank/DDBJ databases">
        <title>Outbreak of Burkholderia contaminns endophthalmitis traced to a clinical ventilation system.</title>
        <authorList>
            <person name="Lipuma J."/>
            <person name="Spilker T."/>
            <person name="Kratholm J."/>
        </authorList>
    </citation>
    <scope>NUCLEOTIDE SEQUENCE</scope>
    <source>
        <strain evidence="2">HI4954</strain>
    </source>
</reference>
<protein>
    <submittedName>
        <fullName evidence="2">Uncharacterized protein</fullName>
    </submittedName>
</protein>
<dbReference type="EMBL" id="JAGEMX010000025">
    <property type="protein sequence ID" value="MBO1835064.1"/>
    <property type="molecule type" value="Genomic_DNA"/>
</dbReference>
<keyword evidence="4" id="KW-0614">Plasmid</keyword>
<dbReference type="Proteomes" id="UP000611459">
    <property type="component" value="Unassembled WGS sequence"/>
</dbReference>
<dbReference type="EMBL" id="JAENIB010000007">
    <property type="protein sequence ID" value="MBK1932081.1"/>
    <property type="molecule type" value="Genomic_DNA"/>
</dbReference>
<evidence type="ECO:0000313" key="7">
    <source>
        <dbReference type="Proteomes" id="UP001220209"/>
    </source>
</evidence>
<gene>
    <name evidence="3" type="ORF">J4M89_37355</name>
    <name evidence="2" type="ORF">JIN94_19520</name>
    <name evidence="4" type="ORF">LXE91_40335</name>
</gene>
<sequence>MTSLHDFLEKKRRARTRGKLAGLVETMLELKDLGASYSEIAEYILLAHQTKVSRSGVEKHLKSHARKQAKKPASAPRTAPPSEARVQADTPTAVTELRRPTENANRSSETFTRPDPVESDSIQTAATSSPESFETSYRLGSPEHQEKLAAYRRQKTNPNT</sequence>
<dbReference type="RefSeq" id="WP_135370891.1">
    <property type="nucleotide sequence ID" value="NZ_CABVQO010000075.1"/>
</dbReference>
<evidence type="ECO:0000256" key="1">
    <source>
        <dbReference type="SAM" id="MobiDB-lite"/>
    </source>
</evidence>
<evidence type="ECO:0000313" key="5">
    <source>
        <dbReference type="Proteomes" id="UP000611459"/>
    </source>
</evidence>
<name>A0AAP1V5H3_9BURK</name>
<evidence type="ECO:0000313" key="6">
    <source>
        <dbReference type="Proteomes" id="UP000664048"/>
    </source>
</evidence>
<evidence type="ECO:0000313" key="3">
    <source>
        <dbReference type="EMBL" id="MBO1835064.1"/>
    </source>
</evidence>
<feature type="compositionally biased region" description="Basic residues" evidence="1">
    <location>
        <begin position="61"/>
        <end position="70"/>
    </location>
</feature>
<geneLocation type="plasmid" evidence="4 7">
    <name>unnamed1</name>
</geneLocation>
<evidence type="ECO:0000313" key="2">
    <source>
        <dbReference type="EMBL" id="MBK1932081.1"/>
    </source>
</evidence>
<dbReference type="AlphaFoldDB" id="A0AAP1V5H3"/>
<feature type="compositionally biased region" description="Polar residues" evidence="1">
    <location>
        <begin position="102"/>
        <end position="111"/>
    </location>
</feature>
<evidence type="ECO:0000313" key="4">
    <source>
        <dbReference type="EMBL" id="WFN23382.1"/>
    </source>
</evidence>
<feature type="compositionally biased region" description="Polar residues" evidence="1">
    <location>
        <begin position="120"/>
        <end position="135"/>
    </location>
</feature>
<feature type="region of interest" description="Disordered" evidence="1">
    <location>
        <begin position="52"/>
        <end position="160"/>
    </location>
</feature>
<feature type="compositionally biased region" description="Basic residues" evidence="1">
    <location>
        <begin position="150"/>
        <end position="160"/>
    </location>
</feature>
<dbReference type="EMBL" id="CP090643">
    <property type="protein sequence ID" value="WFN23382.1"/>
    <property type="molecule type" value="Genomic_DNA"/>
</dbReference>
<accession>A0AAP1V5H3</accession>
<organism evidence="2 5">
    <name type="scientific">Burkholderia contaminans</name>
    <dbReference type="NCBI Taxonomy" id="488447"/>
    <lineage>
        <taxon>Bacteria</taxon>
        <taxon>Pseudomonadati</taxon>
        <taxon>Pseudomonadota</taxon>
        <taxon>Betaproteobacteria</taxon>
        <taxon>Burkholderiales</taxon>
        <taxon>Burkholderiaceae</taxon>
        <taxon>Burkholderia</taxon>
        <taxon>Burkholderia cepacia complex</taxon>
    </lineage>
</organism>
<dbReference type="Proteomes" id="UP001220209">
    <property type="component" value="Plasmid unnamed1"/>
</dbReference>
<keyword evidence="6" id="KW-1185">Reference proteome</keyword>
<reference evidence="4 7" key="3">
    <citation type="submission" date="2021-12" db="EMBL/GenBank/DDBJ databases">
        <title>Genomic and phenotypic characterization of three Burkholderia contaminans isolates recovered from different sources.</title>
        <authorList>
            <person name="Lopez De Volder A."/>
            <person name="Fan Y."/>
            <person name="Nunvar J."/>
            <person name="Herrera T."/>
            <person name="Timp W."/>
            <person name="Degrossi J."/>
        </authorList>
    </citation>
    <scope>NUCLEOTIDE SEQUENCE [LARGE SCALE GENOMIC DNA]</scope>
    <source>
        <strain evidence="4 7">LMG 23361</strain>
        <plasmid evidence="4 7">unnamed1</plasmid>
    </source>
</reference>
<proteinExistence type="predicted"/>
<reference evidence="3 6" key="2">
    <citation type="submission" date="2021-03" db="EMBL/GenBank/DDBJ databases">
        <title>Clinical course, treatment and visual outcome of an outbreak of Burkholderia contaminans endophthalmitis following cataract surgery.</title>
        <authorList>
            <person name="Lind C."/>
            <person name="Olsen K."/>
            <person name="Angelsen N.K."/>
            <person name="Krefting E.A."/>
            <person name="Fossen K."/>
            <person name="Gravningen K."/>
            <person name="Depoorter E."/>
            <person name="Vandamme P."/>
            <person name="Bertelsen G."/>
        </authorList>
    </citation>
    <scope>NUCLEOTIDE SEQUENCE [LARGE SCALE GENOMIC DNA]</scope>
    <source>
        <strain evidence="3 6">51242556</strain>
    </source>
</reference>